<gene>
    <name evidence="2" type="ORF">AMTR_s00049p00219600</name>
</gene>
<accession>W1Q0X3</accession>
<dbReference type="HOGENOM" id="CLU_051590_0_0_1"/>
<dbReference type="GO" id="GO:0005634">
    <property type="term" value="C:nucleus"/>
    <property type="evidence" value="ECO:0000318"/>
    <property type="project" value="GO_Central"/>
</dbReference>
<sequence>MSGSKEAEGIALLSMYNDEDMDAEEDLDEEREENGKEESAEREKEEDKLEEKADGDDEELEIVPESFNESTLLLPSPPSRNDYFALKSPSPELYPPPSMEVDVQRLNRGSLAIVDYAHDEVTMSPDIEQGEILSTGRVTSGAKLLANEDTQEGTPGSSHALTPTRTNASQVSSTLEQLKKVGDKLLVDSFAAIEHKTAQANDAVAGTEIEVNKENDDPLAMFLPPPPTNKCSEKLQDKINNFLRLKSGGRSFNEELRKSKGYRNPDFLQHAVKYEEIDQIGSCFSKDVFDPHGYDNSDFYDAIEADMKREMEKKEQERKKSQRVEFAQGGTQAGSMLPQPKIGVQIPGVPSIPASMSSLLAAAPAPDALAREGRQNKKTKWDKVDGDRRIPLATGGQDAVSTVSAHAALLSAANAGAGYTAFALIISYGLMTSCHGRKSRTLKNQIIPQHDQEEGWIMMVQMKGKHRKHGQNRFARAYSSQHT</sequence>
<name>W1Q0X3_AMBTC</name>
<protein>
    <recommendedName>
        <fullName evidence="4">SAP30-binding protein</fullName>
    </recommendedName>
</protein>
<feature type="compositionally biased region" description="Basic and acidic residues" evidence="1">
    <location>
        <begin position="33"/>
        <end position="52"/>
    </location>
</feature>
<dbReference type="AlphaFoldDB" id="W1Q0X3"/>
<dbReference type="PANTHER" id="PTHR13464">
    <property type="entry name" value="TRANSCRIPTIONAL REGULATOR PROTEIN HCNGP"/>
    <property type="match status" value="1"/>
</dbReference>
<organism evidence="2 3">
    <name type="scientific">Amborella trichopoda</name>
    <dbReference type="NCBI Taxonomy" id="13333"/>
    <lineage>
        <taxon>Eukaryota</taxon>
        <taxon>Viridiplantae</taxon>
        <taxon>Streptophyta</taxon>
        <taxon>Embryophyta</taxon>
        <taxon>Tracheophyta</taxon>
        <taxon>Spermatophyta</taxon>
        <taxon>Magnoliopsida</taxon>
        <taxon>Amborellales</taxon>
        <taxon>Amborellaceae</taxon>
        <taxon>Amborella</taxon>
    </lineage>
</organism>
<dbReference type="PANTHER" id="PTHR13464:SF0">
    <property type="entry name" value="SAP30-BINDING PROTEIN"/>
    <property type="match status" value="1"/>
</dbReference>
<feature type="compositionally biased region" description="Acidic residues" evidence="1">
    <location>
        <begin position="53"/>
        <end position="62"/>
    </location>
</feature>
<feature type="region of interest" description="Disordered" evidence="1">
    <location>
        <begin position="1"/>
        <end position="99"/>
    </location>
</feature>
<dbReference type="Proteomes" id="UP000017836">
    <property type="component" value="Unassembled WGS sequence"/>
</dbReference>
<evidence type="ECO:0000256" key="1">
    <source>
        <dbReference type="SAM" id="MobiDB-lite"/>
    </source>
</evidence>
<feature type="compositionally biased region" description="Acidic residues" evidence="1">
    <location>
        <begin position="17"/>
        <end position="32"/>
    </location>
</feature>
<dbReference type="InterPro" id="IPR012479">
    <property type="entry name" value="SAP30BP"/>
</dbReference>
<dbReference type="STRING" id="13333.W1Q0X3"/>
<proteinExistence type="predicted"/>
<evidence type="ECO:0000313" key="2">
    <source>
        <dbReference type="EMBL" id="ERN13825.1"/>
    </source>
</evidence>
<evidence type="ECO:0008006" key="4">
    <source>
        <dbReference type="Google" id="ProtNLM"/>
    </source>
</evidence>
<dbReference type="eggNOG" id="KOG2959">
    <property type="taxonomic scope" value="Eukaryota"/>
</dbReference>
<dbReference type="OMA" id="DPHGYDS"/>
<dbReference type="Pfam" id="PF07818">
    <property type="entry name" value="HCNGP"/>
    <property type="match status" value="1"/>
</dbReference>
<keyword evidence="3" id="KW-1185">Reference proteome</keyword>
<evidence type="ECO:0000313" key="3">
    <source>
        <dbReference type="Proteomes" id="UP000017836"/>
    </source>
</evidence>
<dbReference type="EMBL" id="KI392567">
    <property type="protein sequence ID" value="ERN13825.1"/>
    <property type="molecule type" value="Genomic_DNA"/>
</dbReference>
<dbReference type="GO" id="GO:0006355">
    <property type="term" value="P:regulation of DNA-templated transcription"/>
    <property type="evidence" value="ECO:0007669"/>
    <property type="project" value="InterPro"/>
</dbReference>
<dbReference type="Gramene" id="ERN13825">
    <property type="protein sequence ID" value="ERN13825"/>
    <property type="gene ID" value="AMTR_s00049p00219600"/>
</dbReference>
<reference evidence="3" key="1">
    <citation type="journal article" date="2013" name="Science">
        <title>The Amborella genome and the evolution of flowering plants.</title>
        <authorList>
            <consortium name="Amborella Genome Project"/>
        </authorList>
    </citation>
    <scope>NUCLEOTIDE SEQUENCE [LARGE SCALE GENOMIC DNA]</scope>
</reference>